<name>A0A6A4PL06_LUPAL</name>
<protein>
    <submittedName>
        <fullName evidence="1">Uncharacterized protein</fullName>
    </submittedName>
</protein>
<reference evidence="2" key="1">
    <citation type="journal article" date="2020" name="Nat. Commun.">
        <title>Genome sequence of the cluster root forming white lupin.</title>
        <authorList>
            <person name="Hufnagel B."/>
            <person name="Marques A."/>
            <person name="Soriano A."/>
            <person name="Marques L."/>
            <person name="Divol F."/>
            <person name="Doumas P."/>
            <person name="Sallet E."/>
            <person name="Mancinotti D."/>
            <person name="Carrere S."/>
            <person name="Marande W."/>
            <person name="Arribat S."/>
            <person name="Keller J."/>
            <person name="Huneau C."/>
            <person name="Blein T."/>
            <person name="Aime D."/>
            <person name="Laguerre M."/>
            <person name="Taylor J."/>
            <person name="Schubert V."/>
            <person name="Nelson M."/>
            <person name="Geu-Flores F."/>
            <person name="Crespi M."/>
            <person name="Gallardo-Guerrero K."/>
            <person name="Delaux P.-M."/>
            <person name="Salse J."/>
            <person name="Berges H."/>
            <person name="Guyot R."/>
            <person name="Gouzy J."/>
            <person name="Peret B."/>
        </authorList>
    </citation>
    <scope>NUCLEOTIDE SEQUENCE [LARGE SCALE GENOMIC DNA]</scope>
    <source>
        <strain evidence="2">cv. Amiga</strain>
    </source>
</reference>
<dbReference type="OrthoDB" id="908794at2759"/>
<evidence type="ECO:0000313" key="2">
    <source>
        <dbReference type="Proteomes" id="UP000447434"/>
    </source>
</evidence>
<organism evidence="1 2">
    <name type="scientific">Lupinus albus</name>
    <name type="common">White lupine</name>
    <name type="synonym">Lupinus termis</name>
    <dbReference type="NCBI Taxonomy" id="3870"/>
    <lineage>
        <taxon>Eukaryota</taxon>
        <taxon>Viridiplantae</taxon>
        <taxon>Streptophyta</taxon>
        <taxon>Embryophyta</taxon>
        <taxon>Tracheophyta</taxon>
        <taxon>Spermatophyta</taxon>
        <taxon>Magnoliopsida</taxon>
        <taxon>eudicotyledons</taxon>
        <taxon>Gunneridae</taxon>
        <taxon>Pentapetalae</taxon>
        <taxon>rosids</taxon>
        <taxon>fabids</taxon>
        <taxon>Fabales</taxon>
        <taxon>Fabaceae</taxon>
        <taxon>Papilionoideae</taxon>
        <taxon>50 kb inversion clade</taxon>
        <taxon>genistoids sensu lato</taxon>
        <taxon>core genistoids</taxon>
        <taxon>Genisteae</taxon>
        <taxon>Lupinus</taxon>
    </lineage>
</organism>
<dbReference type="Proteomes" id="UP000447434">
    <property type="component" value="Chromosome 12"/>
</dbReference>
<dbReference type="AlphaFoldDB" id="A0A6A4PL06"/>
<keyword evidence="2" id="KW-1185">Reference proteome</keyword>
<sequence length="74" mass="8581">MFYYYPVFSMFYFQHKILFLSFSILTTYATSKTTGDTTFQARTTYARDLVEQAGKLDPVIGRDDCNTLNLSLQN</sequence>
<evidence type="ECO:0000313" key="1">
    <source>
        <dbReference type="EMBL" id="KAE9602209.1"/>
    </source>
</evidence>
<proteinExistence type="predicted"/>
<gene>
    <name evidence="1" type="ORF">Lalb_Chr12g0197121</name>
</gene>
<accession>A0A6A4PL06</accession>
<dbReference type="EMBL" id="WOCE01000012">
    <property type="protein sequence ID" value="KAE9602209.1"/>
    <property type="molecule type" value="Genomic_DNA"/>
</dbReference>
<comment type="caution">
    <text evidence="1">The sequence shown here is derived from an EMBL/GenBank/DDBJ whole genome shotgun (WGS) entry which is preliminary data.</text>
</comment>